<proteinExistence type="predicted"/>
<gene>
    <name evidence="1" type="ORF">RV04_GL001839</name>
</gene>
<dbReference type="SUPFAM" id="SSF48452">
    <property type="entry name" value="TPR-like"/>
    <property type="match status" value="1"/>
</dbReference>
<accession>A0A1L8TMP7</accession>
<evidence type="ECO:0000313" key="2">
    <source>
        <dbReference type="Proteomes" id="UP000182077"/>
    </source>
</evidence>
<protein>
    <submittedName>
        <fullName evidence="1">Uncharacterized protein</fullName>
    </submittedName>
</protein>
<comment type="caution">
    <text evidence="1">The sequence shown here is derived from an EMBL/GenBank/DDBJ whole genome shotgun (WGS) entry which is preliminary data.</text>
</comment>
<dbReference type="STRING" id="249189.RV04_GL001839"/>
<evidence type="ECO:0000313" key="1">
    <source>
        <dbReference type="EMBL" id="OJG45550.1"/>
    </source>
</evidence>
<dbReference type="InterPro" id="IPR011990">
    <property type="entry name" value="TPR-like_helical_dom_sf"/>
</dbReference>
<sequence length="272" mass="32106">MRANGSIIRQQREAQQLTYEDLKFICSSDDLMMIEQKNEGILEIILDLCQRLEVPYHKAFSKATLSSEVFMLHIIRCLHLRQEFSAILFLLDTFGNRINYENTRIVGHLFYFRAYATLFYRQDTQKAVHYFQRASTFLNEEKRYELLVLKGLATCYQANQEKKRARIFFERAEQVEENMMHPKELGLSYCQAARFFAQKGQYQQVNDLCDEGIQTLLEINITEGLEELFFEKAIAQSEPAQQLELLKQANYYAAINQNNHFEKQINDRLIHV</sequence>
<dbReference type="Gene3D" id="1.25.40.10">
    <property type="entry name" value="Tetratricopeptide repeat domain"/>
    <property type="match status" value="1"/>
</dbReference>
<dbReference type="AlphaFoldDB" id="A0A1L8TMP7"/>
<dbReference type="Proteomes" id="UP000182077">
    <property type="component" value="Unassembled WGS sequence"/>
</dbReference>
<reference evidence="1 2" key="1">
    <citation type="submission" date="2014-12" db="EMBL/GenBank/DDBJ databases">
        <title>Draft genome sequences of 29 type strains of Enterococci.</title>
        <authorList>
            <person name="Zhong Z."/>
            <person name="Sun Z."/>
            <person name="Liu W."/>
            <person name="Zhang W."/>
            <person name="Zhang H."/>
        </authorList>
    </citation>
    <scope>NUCLEOTIDE SEQUENCE [LARGE SCALE GENOMIC DNA]</scope>
    <source>
        <strain evidence="1 2">DSM 17122</strain>
    </source>
</reference>
<keyword evidence="2" id="KW-1185">Reference proteome</keyword>
<organism evidence="1 2">
    <name type="scientific">Enterococcus hermanniensis</name>
    <dbReference type="NCBI Taxonomy" id="249189"/>
    <lineage>
        <taxon>Bacteria</taxon>
        <taxon>Bacillati</taxon>
        <taxon>Bacillota</taxon>
        <taxon>Bacilli</taxon>
        <taxon>Lactobacillales</taxon>
        <taxon>Enterococcaceae</taxon>
        <taxon>Enterococcus</taxon>
    </lineage>
</organism>
<dbReference type="OrthoDB" id="2177531at2"/>
<dbReference type="EMBL" id="JXKQ01000005">
    <property type="protein sequence ID" value="OJG45550.1"/>
    <property type="molecule type" value="Genomic_DNA"/>
</dbReference>
<name>A0A1L8TMP7_9ENTE</name>
<dbReference type="RefSeq" id="WP_071857728.1">
    <property type="nucleotide sequence ID" value="NZ_JBHSHK010000023.1"/>
</dbReference>